<dbReference type="Proteomes" id="UP000002770">
    <property type="component" value="Unassembled WGS sequence"/>
</dbReference>
<evidence type="ECO:0000313" key="3">
    <source>
        <dbReference type="Proteomes" id="UP000002770"/>
    </source>
</evidence>
<accession>G9EIZ2</accession>
<dbReference type="EMBL" id="JH413794">
    <property type="protein sequence ID" value="EHL32755.1"/>
    <property type="molecule type" value="Genomic_DNA"/>
</dbReference>
<evidence type="ECO:0000259" key="1">
    <source>
        <dbReference type="Pfam" id="PF05598"/>
    </source>
</evidence>
<evidence type="ECO:0000313" key="2">
    <source>
        <dbReference type="EMBL" id="EHL32755.1"/>
    </source>
</evidence>
<dbReference type="AlphaFoldDB" id="G9EIZ2"/>
<name>G9EIZ2_9GAMM</name>
<dbReference type="InParanoid" id="G9EIZ2"/>
<dbReference type="eggNOG" id="ENOG5031F6A">
    <property type="taxonomic scope" value="Bacteria"/>
</dbReference>
<dbReference type="Pfam" id="PF05598">
    <property type="entry name" value="DUF772"/>
    <property type="match status" value="1"/>
</dbReference>
<organism evidence="2 3">
    <name type="scientific">Legionella drancourtii LLAP12</name>
    <dbReference type="NCBI Taxonomy" id="658187"/>
    <lineage>
        <taxon>Bacteria</taxon>
        <taxon>Pseudomonadati</taxon>
        <taxon>Pseudomonadota</taxon>
        <taxon>Gammaproteobacteria</taxon>
        <taxon>Legionellales</taxon>
        <taxon>Legionellaceae</taxon>
        <taxon>Legionella</taxon>
    </lineage>
</organism>
<dbReference type="STRING" id="658187.LDG_5149"/>
<protein>
    <recommendedName>
        <fullName evidence="1">Transposase InsH N-terminal domain-containing protein</fullName>
    </recommendedName>
</protein>
<dbReference type="OrthoDB" id="5625049at2"/>
<reference evidence="2 3" key="1">
    <citation type="journal article" date="2011" name="BMC Genomics">
        <title>Insight into cross-talk between intra-amoebal pathogens.</title>
        <authorList>
            <person name="Gimenez G."/>
            <person name="Bertelli C."/>
            <person name="Moliner C."/>
            <person name="Robert C."/>
            <person name="Raoult D."/>
            <person name="Fournier P.E."/>
            <person name="Greub G."/>
        </authorList>
    </citation>
    <scope>NUCLEOTIDE SEQUENCE [LARGE SCALE GENOMIC DNA]</scope>
    <source>
        <strain evidence="2 3">LLAP12</strain>
    </source>
</reference>
<keyword evidence="3" id="KW-1185">Reference proteome</keyword>
<dbReference type="RefSeq" id="WP_006869139.1">
    <property type="nucleotide sequence ID" value="NZ_JH413794.1"/>
</dbReference>
<gene>
    <name evidence="2" type="ORF">LDG_5149</name>
</gene>
<feature type="domain" description="Transposase InsH N-terminal" evidence="1">
    <location>
        <begin position="2"/>
        <end position="53"/>
    </location>
</feature>
<dbReference type="InterPro" id="IPR008490">
    <property type="entry name" value="Transposase_InsH_N"/>
</dbReference>
<proteinExistence type="predicted"/>
<sequence length="122" mass="14137">MGVYLLQQLFNKTDRQIEYDVKDNAAYQLFCGVGIVEQWHVPDHTKIEEFRSRLLKEREEELVNRRAGIEPLIGHAKHGGQLGQSRMKSDKGIESSGYTAVLGFNMRQLIKWQKLPVRRKIA</sequence>
<dbReference type="HOGENOM" id="CLU_2023804_0_0_6"/>